<dbReference type="AlphaFoldDB" id="A0AAD2CML9"/>
<evidence type="ECO:0000313" key="2">
    <source>
        <dbReference type="Proteomes" id="UP001295423"/>
    </source>
</evidence>
<evidence type="ECO:0000313" key="1">
    <source>
        <dbReference type="EMBL" id="CAJ1939775.1"/>
    </source>
</evidence>
<sequence length="605" mass="68901">MTETFFRTDLNAESNIEDVYIAVSDIVERDCSDLEIDKVTLDSAQKPILFCRENQNQAEPPNGTTNVTHISNEKTWKTAFDTRAFHDLNCETELPAGMAEGDEDEDNLDTFSYPVFMDLVVRCAEKVQDDRSHASSDSIGQYDLRRCKLNIHLLGPTFKTVDYRTKQVDYTVMDGKTSDNCTLDCSTEINDEPRQIPPIGFIRRQVQLKALDCQSYKGPSCNGVAQTAGLYLQDRRNGKKMSLVLQTSTFWEYVESKRSKAKQMDIDIWVSLGARKSNDIEFYGEDESVVTQEDLLESQDPFTKYATPEKAKDLRARTGAERRGGQVVVARDLQQYFDRLYSSPQSKMYHAFTKEHMTYLLGYYQRKQANDILWIDERFPCEDDNESSWPSLEELPPEINPSSCDENYFYGKIPIRGEYAPLDSRIPTRPPSFEKKKKNKYEDMSAAMTPMLETLCSPAPSSVIGTTTNNAQDINSCWIAFVNETTETGPCYVKLDLDDTTMGEVCARENVIDTLKPVFCVDEDLNEAITKGDKEWKVNLALTAQDSLKASMHLKHFQKETVVGVVQSVYGRIRDDSPTVYVRLLVTDVFKLGEKQVRVNPFQQL</sequence>
<protein>
    <submittedName>
        <fullName evidence="1">Uncharacterized protein</fullName>
    </submittedName>
</protein>
<organism evidence="1 2">
    <name type="scientific">Cylindrotheca closterium</name>
    <dbReference type="NCBI Taxonomy" id="2856"/>
    <lineage>
        <taxon>Eukaryota</taxon>
        <taxon>Sar</taxon>
        <taxon>Stramenopiles</taxon>
        <taxon>Ochrophyta</taxon>
        <taxon>Bacillariophyta</taxon>
        <taxon>Bacillariophyceae</taxon>
        <taxon>Bacillariophycidae</taxon>
        <taxon>Bacillariales</taxon>
        <taxon>Bacillariaceae</taxon>
        <taxon>Cylindrotheca</taxon>
    </lineage>
</organism>
<name>A0AAD2CML9_9STRA</name>
<dbReference type="EMBL" id="CAKOGP040000846">
    <property type="protein sequence ID" value="CAJ1939775.1"/>
    <property type="molecule type" value="Genomic_DNA"/>
</dbReference>
<reference evidence="1" key="1">
    <citation type="submission" date="2023-08" db="EMBL/GenBank/DDBJ databases">
        <authorList>
            <person name="Audoor S."/>
            <person name="Bilcke G."/>
        </authorList>
    </citation>
    <scope>NUCLEOTIDE SEQUENCE</scope>
</reference>
<keyword evidence="2" id="KW-1185">Reference proteome</keyword>
<proteinExistence type="predicted"/>
<dbReference type="Proteomes" id="UP001295423">
    <property type="component" value="Unassembled WGS sequence"/>
</dbReference>
<accession>A0AAD2CML9</accession>
<gene>
    <name evidence="1" type="ORF">CYCCA115_LOCUS6732</name>
</gene>
<comment type="caution">
    <text evidence="1">The sequence shown here is derived from an EMBL/GenBank/DDBJ whole genome shotgun (WGS) entry which is preliminary data.</text>
</comment>